<gene>
    <name evidence="2" type="ORF">ETD86_27745</name>
</gene>
<dbReference type="Gene3D" id="3.30.750.24">
    <property type="entry name" value="STAS domain"/>
    <property type="match status" value="1"/>
</dbReference>
<dbReference type="EMBL" id="VCKY01000103">
    <property type="protein sequence ID" value="TMR15086.1"/>
    <property type="molecule type" value="Genomic_DNA"/>
</dbReference>
<organism evidence="2 3">
    <name type="scientific">Nonomuraea turkmeniaca</name>
    <dbReference type="NCBI Taxonomy" id="103838"/>
    <lineage>
        <taxon>Bacteria</taxon>
        <taxon>Bacillati</taxon>
        <taxon>Actinomycetota</taxon>
        <taxon>Actinomycetes</taxon>
        <taxon>Streptosporangiales</taxon>
        <taxon>Streptosporangiaceae</taxon>
        <taxon>Nonomuraea</taxon>
    </lineage>
</organism>
<sequence length="156" mass="16895">MAIRSTHHGCLPHVRHRRTARHGPVGPRVEVAVAPLSLVCRLLPAGDLIIVAGEADSANADRLESFVDCMRRPGEVLVLDLEGLTFMDSSGLHALLRLNAAARERGEGLHLAAVRDVPGRVLQIAGVWFALNIHPSVEEAFAVALSFRDPPVREPQ</sequence>
<evidence type="ECO:0000313" key="3">
    <source>
        <dbReference type="Proteomes" id="UP000309128"/>
    </source>
</evidence>
<dbReference type="AlphaFoldDB" id="A0A5S4FBI4"/>
<dbReference type="GO" id="GO:0043856">
    <property type="term" value="F:anti-sigma factor antagonist activity"/>
    <property type="evidence" value="ECO:0007669"/>
    <property type="project" value="TreeGrafter"/>
</dbReference>
<dbReference type="CDD" id="cd07043">
    <property type="entry name" value="STAS_anti-anti-sigma_factors"/>
    <property type="match status" value="1"/>
</dbReference>
<keyword evidence="3" id="KW-1185">Reference proteome</keyword>
<proteinExistence type="predicted"/>
<reference evidence="2 3" key="1">
    <citation type="submission" date="2019-05" db="EMBL/GenBank/DDBJ databases">
        <title>Draft genome sequence of Nonomuraea turkmeniaca DSM 43926.</title>
        <authorList>
            <person name="Saricaoglu S."/>
            <person name="Isik K."/>
        </authorList>
    </citation>
    <scope>NUCLEOTIDE SEQUENCE [LARGE SCALE GENOMIC DNA]</scope>
    <source>
        <strain evidence="2 3">DSM 43926</strain>
    </source>
</reference>
<evidence type="ECO:0000313" key="2">
    <source>
        <dbReference type="EMBL" id="TMR15086.1"/>
    </source>
</evidence>
<dbReference type="Pfam" id="PF01740">
    <property type="entry name" value="STAS"/>
    <property type="match status" value="1"/>
</dbReference>
<dbReference type="SUPFAM" id="SSF52091">
    <property type="entry name" value="SpoIIaa-like"/>
    <property type="match status" value="1"/>
</dbReference>
<protein>
    <submittedName>
        <fullName evidence="2">STAS domain-containing protein</fullName>
    </submittedName>
</protein>
<dbReference type="PANTHER" id="PTHR33495:SF2">
    <property type="entry name" value="ANTI-SIGMA FACTOR ANTAGONIST TM_1081-RELATED"/>
    <property type="match status" value="1"/>
</dbReference>
<evidence type="ECO:0000259" key="1">
    <source>
        <dbReference type="PROSITE" id="PS50801"/>
    </source>
</evidence>
<dbReference type="InterPro" id="IPR002645">
    <property type="entry name" value="STAS_dom"/>
</dbReference>
<comment type="caution">
    <text evidence="2">The sequence shown here is derived from an EMBL/GenBank/DDBJ whole genome shotgun (WGS) entry which is preliminary data.</text>
</comment>
<dbReference type="InterPro" id="IPR036513">
    <property type="entry name" value="STAS_dom_sf"/>
</dbReference>
<accession>A0A5S4FBI4</accession>
<dbReference type="Proteomes" id="UP000309128">
    <property type="component" value="Unassembled WGS sequence"/>
</dbReference>
<dbReference type="PROSITE" id="PS50801">
    <property type="entry name" value="STAS"/>
    <property type="match status" value="1"/>
</dbReference>
<feature type="domain" description="STAS" evidence="1">
    <location>
        <begin position="48"/>
        <end position="144"/>
    </location>
</feature>
<name>A0A5S4FBI4_9ACTN</name>
<dbReference type="PANTHER" id="PTHR33495">
    <property type="entry name" value="ANTI-SIGMA FACTOR ANTAGONIST TM_1081-RELATED-RELATED"/>
    <property type="match status" value="1"/>
</dbReference>
<dbReference type="OrthoDB" id="3577449at2"/>